<evidence type="ECO:0000313" key="2">
    <source>
        <dbReference type="Proteomes" id="UP000028181"/>
    </source>
</evidence>
<organism evidence="1 2">
    <name type="scientific">Neorhizobium galegae bv. orientalis str. HAMBI 540</name>
    <dbReference type="NCBI Taxonomy" id="1028800"/>
    <lineage>
        <taxon>Bacteria</taxon>
        <taxon>Pseudomonadati</taxon>
        <taxon>Pseudomonadota</taxon>
        <taxon>Alphaproteobacteria</taxon>
        <taxon>Hyphomicrobiales</taxon>
        <taxon>Rhizobiaceae</taxon>
        <taxon>Rhizobium/Agrobacterium group</taxon>
        <taxon>Neorhizobium</taxon>
    </lineage>
</organism>
<sequence length="193" mass="21408">MLDRDPIVIADAGPLIRLAAAGLLDAMRLTNRRIVIVDRIEEEVCSDLSKPYAREIQAWMMSMNGAIEHAETLEGIAIATLRERATTSEAQDKLKRALRNSGERAIREYIETMDPQDTDEALVLYEDGAVPNLMAAATVPMTLVTTRAFVREIEERGYNLDAVQALEAVPYNLKPAIRTVIDTNNGPPESFPK</sequence>
<dbReference type="HOGENOM" id="CLU_1407481_0_0_5"/>
<dbReference type="Proteomes" id="UP000028181">
    <property type="component" value="Chromosome I"/>
</dbReference>
<dbReference type="OrthoDB" id="8003557at2"/>
<dbReference type="AlphaFoldDB" id="A0A068SVL7"/>
<accession>A0A068SVL7</accession>
<reference evidence="2" key="1">
    <citation type="journal article" date="2014" name="BMC Genomics">
        <title>Genome sequencing of two Neorhizobium galegae strains reveals a noeT gene responsible for the unusual acetylation of the nodulation factors.</title>
        <authorList>
            <person name="Osterman J."/>
            <person name="Marsh J."/>
            <person name="Laine P.K."/>
            <person name="Zeng Z."/>
            <person name="Alatalo E."/>
            <person name="Sullivan J.T."/>
            <person name="Young J.P."/>
            <person name="Thomas-Oates J."/>
            <person name="Paulin L."/>
            <person name="Lindstrom K."/>
        </authorList>
    </citation>
    <scope>NUCLEOTIDE SEQUENCE [LARGE SCALE GENOMIC DNA]</scope>
    <source>
        <strain evidence="2">HAMBI 540</strain>
    </source>
</reference>
<protein>
    <submittedName>
        <fullName evidence="1">Uncharacterized protein</fullName>
    </submittedName>
</protein>
<dbReference type="KEGG" id="ngg:RG540_CH41990"/>
<dbReference type="RefSeq" id="WP_038591929.1">
    <property type="nucleotide sequence ID" value="NZ_HG938353.1"/>
</dbReference>
<evidence type="ECO:0000313" key="1">
    <source>
        <dbReference type="EMBL" id="CDN50342.1"/>
    </source>
</evidence>
<name>A0A068SVL7_NEOGA</name>
<dbReference type="EMBL" id="HG938353">
    <property type="protein sequence ID" value="CDN50342.1"/>
    <property type="molecule type" value="Genomic_DNA"/>
</dbReference>
<dbReference type="PATRIC" id="fig|1028800.3.peg.4254"/>
<gene>
    <name evidence="1" type="ORF">RG540_CH41990</name>
</gene>
<dbReference type="GeneID" id="24259027"/>
<proteinExistence type="predicted"/>
<keyword evidence="2" id="KW-1185">Reference proteome</keyword>